<reference evidence="8 9" key="1">
    <citation type="journal article" date="2016" name="Proc. Natl. Acad. Sci. U.S.A.">
        <title>Comparative genomics of biotechnologically important yeasts.</title>
        <authorList>
            <person name="Riley R."/>
            <person name="Haridas S."/>
            <person name="Wolfe K.H."/>
            <person name="Lopes M.R."/>
            <person name="Hittinger C.T."/>
            <person name="Goeker M."/>
            <person name="Salamov A.A."/>
            <person name="Wisecaver J.H."/>
            <person name="Long T.M."/>
            <person name="Calvey C.H."/>
            <person name="Aerts A.L."/>
            <person name="Barry K.W."/>
            <person name="Choi C."/>
            <person name="Clum A."/>
            <person name="Coughlan A.Y."/>
            <person name="Deshpande S."/>
            <person name="Douglass A.P."/>
            <person name="Hanson S.J."/>
            <person name="Klenk H.-P."/>
            <person name="LaButti K.M."/>
            <person name="Lapidus A."/>
            <person name="Lindquist E.A."/>
            <person name="Lipzen A.M."/>
            <person name="Meier-Kolthoff J.P."/>
            <person name="Ohm R.A."/>
            <person name="Otillar R.P."/>
            <person name="Pangilinan J.L."/>
            <person name="Peng Y."/>
            <person name="Rokas A."/>
            <person name="Rosa C.A."/>
            <person name="Scheuner C."/>
            <person name="Sibirny A.A."/>
            <person name="Slot J.C."/>
            <person name="Stielow J.B."/>
            <person name="Sun H."/>
            <person name="Kurtzman C.P."/>
            <person name="Blackwell M."/>
            <person name="Grigoriev I.V."/>
            <person name="Jeffries T.W."/>
        </authorList>
    </citation>
    <scope>NUCLEOTIDE SEQUENCE [LARGE SCALE GENOMIC DNA]</scope>
    <source>
        <strain evidence="8 9">DSM 6958</strain>
    </source>
</reference>
<dbReference type="Gene3D" id="3.40.50.1820">
    <property type="entry name" value="alpha/beta hydrolase"/>
    <property type="match status" value="1"/>
</dbReference>
<keyword evidence="5" id="KW-0443">Lipid metabolism</keyword>
<dbReference type="STRING" id="857566.A0A1E3PRB1"/>
<dbReference type="PANTHER" id="PTHR11559">
    <property type="entry name" value="CARBOXYLESTERASE"/>
    <property type="match status" value="1"/>
</dbReference>
<dbReference type="EC" id="3.1.1.-" evidence="6"/>
<protein>
    <recommendedName>
        <fullName evidence="6">Carboxylic ester hydrolase</fullName>
        <ecNumber evidence="6">3.1.1.-</ecNumber>
    </recommendedName>
</protein>
<dbReference type="GO" id="GO:0016042">
    <property type="term" value="P:lipid catabolic process"/>
    <property type="evidence" value="ECO:0007669"/>
    <property type="project" value="UniProtKB-KW"/>
</dbReference>
<keyword evidence="9" id="KW-1185">Reference proteome</keyword>
<evidence type="ECO:0000256" key="3">
    <source>
        <dbReference type="ARBA" id="ARBA00022801"/>
    </source>
</evidence>
<dbReference type="InterPro" id="IPR002018">
    <property type="entry name" value="CarbesteraseB"/>
</dbReference>
<dbReference type="OrthoDB" id="6846267at2759"/>
<evidence type="ECO:0000259" key="7">
    <source>
        <dbReference type="Pfam" id="PF00135"/>
    </source>
</evidence>
<feature type="chain" id="PRO_5009027357" description="Carboxylic ester hydrolase" evidence="6">
    <location>
        <begin position="21"/>
        <end position="547"/>
    </location>
</feature>
<comment type="similarity">
    <text evidence="2 6">Belongs to the type-B carboxylesterase/lipase family.</text>
</comment>
<keyword evidence="6" id="KW-0732">Signal</keyword>
<name>A0A1E3PRB1_9ASCO</name>
<evidence type="ECO:0000256" key="4">
    <source>
        <dbReference type="ARBA" id="ARBA00022963"/>
    </source>
</evidence>
<keyword evidence="4" id="KW-0442">Lipid degradation</keyword>
<feature type="domain" description="Carboxylesterase type B" evidence="7">
    <location>
        <begin position="42"/>
        <end position="508"/>
    </location>
</feature>
<evidence type="ECO:0000313" key="9">
    <source>
        <dbReference type="Proteomes" id="UP000095009"/>
    </source>
</evidence>
<dbReference type="InterPro" id="IPR019819">
    <property type="entry name" value="Carboxylesterase_B_CS"/>
</dbReference>
<dbReference type="AlphaFoldDB" id="A0A1E3PRB1"/>
<sequence length="547" mass="59725">MNLNLKYLLPLILFVCKAFALEDGDLDWCDAEEEGASLSTCKVSTTSGLLMGVCNSDINKWLGIPYAEPPIGNLRLKDPVIYQSSQNATADTLPPYCAQSDQSNVSEDCLYLNVYAPPSSTSKSSLPVMFFVHGGSFLTGGSADPVFDGSKLASEYEIIVVTYNYRLGILGFYNDGLSTNFAIKDSILALEWVKKNIANFGGDNQKVTVVGHSAGATMVKALMSTAKAKGLFARGILQSDIATYGFYPESLSKELYNKVNTQLGCSSLECVKGKSLTDIINAQNAVCNAIVSTSSVKFNRGICFSPNIDNEILLKDFNVAVLDGSLPNPVDLIAGFVKDEASVSVALSYSHTPALIDYNSFASMLVGAKYQAEISQNKLFTTLINEQGLKDFVRLQMSFTGTRYLWDSPLQYIASAAKANSLFNTYHYQMINGIQHPHNVNIDMCNIANAVCHEDDLYVLFGTYGSSVSSDKINLSSEVRSRWSSFIKSGSPNSGTYQSWGTVNSQDDLNSLVLDGQSSGKIMSTIFYSQNTYLGKDIPYSWQNYFQ</sequence>
<evidence type="ECO:0000256" key="2">
    <source>
        <dbReference type="ARBA" id="ARBA00005964"/>
    </source>
</evidence>
<dbReference type="PROSITE" id="PS00941">
    <property type="entry name" value="CARBOXYLESTERASE_B_2"/>
    <property type="match status" value="1"/>
</dbReference>
<dbReference type="InterPro" id="IPR019826">
    <property type="entry name" value="Carboxylesterase_B_AS"/>
</dbReference>
<dbReference type="PROSITE" id="PS00122">
    <property type="entry name" value="CARBOXYLESTERASE_B_1"/>
    <property type="match status" value="1"/>
</dbReference>
<evidence type="ECO:0000256" key="1">
    <source>
        <dbReference type="ARBA" id="ARBA00001024"/>
    </source>
</evidence>
<feature type="signal peptide" evidence="6">
    <location>
        <begin position="1"/>
        <end position="20"/>
    </location>
</feature>
<keyword evidence="3 6" id="KW-0378">Hydrolase</keyword>
<evidence type="ECO:0000256" key="6">
    <source>
        <dbReference type="RuleBase" id="RU361235"/>
    </source>
</evidence>
<evidence type="ECO:0000313" key="8">
    <source>
        <dbReference type="EMBL" id="ODQ67838.1"/>
    </source>
</evidence>
<dbReference type="EMBL" id="KV454406">
    <property type="protein sequence ID" value="ODQ67838.1"/>
    <property type="molecule type" value="Genomic_DNA"/>
</dbReference>
<evidence type="ECO:0000256" key="5">
    <source>
        <dbReference type="ARBA" id="ARBA00023098"/>
    </source>
</evidence>
<dbReference type="GO" id="GO:0004806">
    <property type="term" value="F:triacylglycerol lipase activity"/>
    <property type="evidence" value="ECO:0007669"/>
    <property type="project" value="UniProtKB-EC"/>
</dbReference>
<dbReference type="InterPro" id="IPR029058">
    <property type="entry name" value="AB_hydrolase_fold"/>
</dbReference>
<dbReference type="Proteomes" id="UP000095009">
    <property type="component" value="Unassembled WGS sequence"/>
</dbReference>
<proteinExistence type="inferred from homology"/>
<dbReference type="Pfam" id="PF00135">
    <property type="entry name" value="COesterase"/>
    <property type="match status" value="1"/>
</dbReference>
<accession>A0A1E3PRB1</accession>
<comment type="catalytic activity">
    <reaction evidence="1">
        <text>a triacylglycerol + H2O = a diacylglycerol + a fatty acid + H(+)</text>
        <dbReference type="Rhea" id="RHEA:12044"/>
        <dbReference type="ChEBI" id="CHEBI:15377"/>
        <dbReference type="ChEBI" id="CHEBI:15378"/>
        <dbReference type="ChEBI" id="CHEBI:17855"/>
        <dbReference type="ChEBI" id="CHEBI:18035"/>
        <dbReference type="ChEBI" id="CHEBI:28868"/>
        <dbReference type="EC" id="3.1.1.3"/>
    </reaction>
</comment>
<dbReference type="InterPro" id="IPR050309">
    <property type="entry name" value="Type-B_Carboxylest/Lipase"/>
</dbReference>
<gene>
    <name evidence="8" type="ORF">NADFUDRAFT_48503</name>
</gene>
<organism evidence="8 9">
    <name type="scientific">Nadsonia fulvescens var. elongata DSM 6958</name>
    <dbReference type="NCBI Taxonomy" id="857566"/>
    <lineage>
        <taxon>Eukaryota</taxon>
        <taxon>Fungi</taxon>
        <taxon>Dikarya</taxon>
        <taxon>Ascomycota</taxon>
        <taxon>Saccharomycotina</taxon>
        <taxon>Dipodascomycetes</taxon>
        <taxon>Dipodascales</taxon>
        <taxon>Dipodascales incertae sedis</taxon>
        <taxon>Nadsonia</taxon>
    </lineage>
</organism>
<dbReference type="SUPFAM" id="SSF53474">
    <property type="entry name" value="alpha/beta-Hydrolases"/>
    <property type="match status" value="1"/>
</dbReference>